<name>A0ABU9Z976_9HYPH</name>
<evidence type="ECO:0000313" key="2">
    <source>
        <dbReference type="EMBL" id="MEN3227868.1"/>
    </source>
</evidence>
<accession>A0ABU9Z976</accession>
<sequence>MPDIRLFGIRHHGPGSARSLRAALDAFTPDCLLIEGPPDADALIPLSLHAAMAPPVALLVYRPDRPRDCAFFPFAAFSPEWVAMRFGVEAGASVRFIDLPHAIQLADGFGEPDAASEAAPLDAEPVAEAAEAPPEPIPSEPTPPEPTPPEPAPAAAAIRRDPLGELAALAGYPDGERWWDALVESRAGTDGDVFAAIGEAMAALREGAEPDPDESAREEAREAHMRGAIRRAAKEGFERIAVVCGAWHVPALARHDAKGQATADAATLKNLPKTKVAAAWAPWSYERLAFASGYRAGVLSPEWYDTLWHHEGRVAARWLARAAALLRDNDLDASPASVIEAARLAEALAGFRGRSRPSLDDLDEAAQATLCFADPAPMGLIRRKLVIGERLGATPPDSPGTPVEADFEAQCRRLRLKPGAAAGEITLDLRKETDLARSHFLNRLTLIGIPWGERREARGRGTFKEGWFLAWQPEWVVELVAASAEGGTVAEAAAGRVRGRARDATRVAELSGLIGTLLDADLAEATAEVIRALNDRAAVSADVFDLMDALPPLAELARYGSVRSSDTAPVLAVVRGLVPRAAAGLVAACQSLDDDAAAAAKARIVAVSGAVALIEEPELKAVWGEALRALADQEHVHGRVVGRAVRLLFDDRAIDAAEAGERLRLALSRAAGAVPAAAWIEGFLEDSGTVLIHGRELLAVVDEWLCGLDEALFIELLPLVRRTFATLAPAERRAIGEALARPGGVAPGAAEGAQGFDAARAAKVLPILRLLLGPEPVRSADATTGDAA</sequence>
<comment type="caution">
    <text evidence="2">The sequence shown here is derived from an EMBL/GenBank/DDBJ whole genome shotgun (WGS) entry which is preliminary data.</text>
</comment>
<dbReference type="InterPro" id="IPR043737">
    <property type="entry name" value="DUF5682"/>
</dbReference>
<feature type="region of interest" description="Disordered" evidence="1">
    <location>
        <begin position="125"/>
        <end position="155"/>
    </location>
</feature>
<gene>
    <name evidence="2" type="ORF">PUR21_09555</name>
</gene>
<dbReference type="Pfam" id="PF18934">
    <property type="entry name" value="DUF5682"/>
    <property type="match status" value="1"/>
</dbReference>
<reference evidence="2 3" key="1">
    <citation type="journal article" date="2023" name="PLoS ONE">
        <title>Complete genome assembly of Hawai'i environmental nontuberculous mycobacteria reveals unexpected co-isolation with methylobacteria.</title>
        <authorList>
            <person name="Hendrix J."/>
            <person name="Epperson L.E."/>
            <person name="Tong E.I."/>
            <person name="Chan Y.L."/>
            <person name="Hasan N.A."/>
            <person name="Dawrs S.N."/>
            <person name="Norton G.J."/>
            <person name="Virdi R."/>
            <person name="Crooks J.L."/>
            <person name="Chan E.D."/>
            <person name="Honda J.R."/>
            <person name="Strong M."/>
        </authorList>
    </citation>
    <scope>NUCLEOTIDE SEQUENCE [LARGE SCALE GENOMIC DNA]</scope>
    <source>
        <strain evidence="2 3">NJH_HI01</strain>
    </source>
</reference>
<dbReference type="PANTHER" id="PTHR30634:SF14">
    <property type="match status" value="1"/>
</dbReference>
<organism evidence="2 3">
    <name type="scientific">Methylorubrum rhodesianum</name>
    <dbReference type="NCBI Taxonomy" id="29427"/>
    <lineage>
        <taxon>Bacteria</taxon>
        <taxon>Pseudomonadati</taxon>
        <taxon>Pseudomonadota</taxon>
        <taxon>Alphaproteobacteria</taxon>
        <taxon>Hyphomicrobiales</taxon>
        <taxon>Methylobacteriaceae</taxon>
        <taxon>Methylorubrum</taxon>
    </lineage>
</organism>
<dbReference type="RefSeq" id="WP_183667693.1">
    <property type="nucleotide sequence ID" value="NZ_JACHOS010000006.1"/>
</dbReference>
<dbReference type="PANTHER" id="PTHR30634">
    <property type="entry name" value="OUTER MEMBRANE LOLAB LIPOPROTEIN INSERTION APPARATUS"/>
    <property type="match status" value="1"/>
</dbReference>
<dbReference type="EMBL" id="JAQYXL010000001">
    <property type="protein sequence ID" value="MEN3227868.1"/>
    <property type="molecule type" value="Genomic_DNA"/>
</dbReference>
<protein>
    <submittedName>
        <fullName evidence="2">DUF5682 family protein</fullName>
    </submittedName>
</protein>
<dbReference type="Proteomes" id="UP001404845">
    <property type="component" value="Unassembled WGS sequence"/>
</dbReference>
<evidence type="ECO:0000256" key="1">
    <source>
        <dbReference type="SAM" id="MobiDB-lite"/>
    </source>
</evidence>
<feature type="compositionally biased region" description="Pro residues" evidence="1">
    <location>
        <begin position="133"/>
        <end position="152"/>
    </location>
</feature>
<evidence type="ECO:0000313" key="3">
    <source>
        <dbReference type="Proteomes" id="UP001404845"/>
    </source>
</evidence>
<keyword evidence="3" id="KW-1185">Reference proteome</keyword>
<dbReference type="InterPro" id="IPR050458">
    <property type="entry name" value="LolB"/>
</dbReference>
<proteinExistence type="predicted"/>